<dbReference type="OrthoDB" id="273917at2759"/>
<dbReference type="GO" id="GO:0003729">
    <property type="term" value="F:mRNA binding"/>
    <property type="evidence" value="ECO:0007669"/>
    <property type="project" value="TreeGrafter"/>
</dbReference>
<feature type="compositionally biased region" description="Basic and acidic residues" evidence="5">
    <location>
        <begin position="170"/>
        <end position="181"/>
    </location>
</feature>
<dbReference type="InterPro" id="IPR054708">
    <property type="entry name" value="MTPAP-like_central"/>
</dbReference>
<organism evidence="8 9">
    <name type="scientific">Viridothelium virens</name>
    <name type="common">Speckled blister lichen</name>
    <name type="synonym">Trypethelium virens</name>
    <dbReference type="NCBI Taxonomy" id="1048519"/>
    <lineage>
        <taxon>Eukaryota</taxon>
        <taxon>Fungi</taxon>
        <taxon>Dikarya</taxon>
        <taxon>Ascomycota</taxon>
        <taxon>Pezizomycotina</taxon>
        <taxon>Dothideomycetes</taxon>
        <taxon>Dothideomycetes incertae sedis</taxon>
        <taxon>Trypetheliales</taxon>
        <taxon>Trypetheliaceae</taxon>
        <taxon>Viridothelium</taxon>
    </lineage>
</organism>
<reference evidence="8" key="1">
    <citation type="journal article" date="2020" name="Stud. Mycol.">
        <title>101 Dothideomycetes genomes: a test case for predicting lifestyles and emergence of pathogens.</title>
        <authorList>
            <person name="Haridas S."/>
            <person name="Albert R."/>
            <person name="Binder M."/>
            <person name="Bloem J."/>
            <person name="Labutti K."/>
            <person name="Salamov A."/>
            <person name="Andreopoulos B."/>
            <person name="Baker S."/>
            <person name="Barry K."/>
            <person name="Bills G."/>
            <person name="Bluhm B."/>
            <person name="Cannon C."/>
            <person name="Castanera R."/>
            <person name="Culley D."/>
            <person name="Daum C."/>
            <person name="Ezra D."/>
            <person name="Gonzalez J."/>
            <person name="Henrissat B."/>
            <person name="Kuo A."/>
            <person name="Liang C."/>
            <person name="Lipzen A."/>
            <person name="Lutzoni F."/>
            <person name="Magnuson J."/>
            <person name="Mondo S."/>
            <person name="Nolan M."/>
            <person name="Ohm R."/>
            <person name="Pangilinan J."/>
            <person name="Park H.-J."/>
            <person name="Ramirez L."/>
            <person name="Alfaro M."/>
            <person name="Sun H."/>
            <person name="Tritt A."/>
            <person name="Yoshinaga Y."/>
            <person name="Zwiers L.-H."/>
            <person name="Turgeon B."/>
            <person name="Goodwin S."/>
            <person name="Spatafora J."/>
            <person name="Crous P."/>
            <person name="Grigoriev I."/>
        </authorList>
    </citation>
    <scope>NUCLEOTIDE SEQUENCE</scope>
    <source>
        <strain evidence="8">Tuck. ex Michener</strain>
    </source>
</reference>
<dbReference type="GO" id="GO:0046872">
    <property type="term" value="F:metal ion binding"/>
    <property type="evidence" value="ECO:0007669"/>
    <property type="project" value="UniProtKB-KW"/>
</dbReference>
<evidence type="ECO:0000259" key="6">
    <source>
        <dbReference type="Pfam" id="PF03828"/>
    </source>
</evidence>
<dbReference type="CDD" id="cd05402">
    <property type="entry name" value="NT_PAP_TUTase"/>
    <property type="match status" value="1"/>
</dbReference>
<dbReference type="AlphaFoldDB" id="A0A6A6H899"/>
<sequence length="694" mass="77166">MYHFRGRGRGGGGGDSYRPSGRADTDHYAPRYGGRAGGRSNHHDSHRPSLSQQGRAEFTFRSARQGPKFDGPAGPPGSSRPDGTRRKGPRPRTNPKNQGRRQQGGTQWRRRPFTRTHDRPLLTAKREPTPERLAGMSDGLARFKALDNISQSEGSMAGDSDADDGGSDIEPQRKKVARGNDEPSGGSGDAVPKWSNPDPYTALPPPDESKGKKTDVVKLIRKARIVQEKSGSTKPSAVEDFISFDIDKDKGQVPEATDTEDQENGGVPIRPASTGDSSCAPPAEELPRLNKAPAVPVPMPAPSGASAYSLDEVVKPRAPEQPLGQSSKKRKRDAGLDGSLLTDWMAKDAKTAKPWCLIDRSCTPDVSRWLHDEIRDFYDYVKPRPFEAKMREDLIQRVSEVFFKRDAMIDCFGSFASGTYLPTADMDLVAMSRKYMSRNQRTIGQSSRQLQSFAFDLEEAQLMMKNSREIIWNARVPLVKYIDNPTRLRVDISFENVTGVRALKTLESWSSEFPAMPVLVCVIKQLLLMRGLNEMYTGGMNSFTIICLVVSFLQHHPTLRSGSISPQGNLGEILLYFFDYYGNKFDTTTTEIHLHPAAYAPKRVIHKAKADRLRVIDPNDGQNDISGGTKLIKLILTVFSEAHQTLVQRMTELSRQPPDERKGRSILGSIVGGNYTSYDRQREHLRVLASKLER</sequence>
<dbReference type="GO" id="GO:0031499">
    <property type="term" value="C:TRAMP complex"/>
    <property type="evidence" value="ECO:0007669"/>
    <property type="project" value="TreeGrafter"/>
</dbReference>
<dbReference type="Proteomes" id="UP000800092">
    <property type="component" value="Unassembled WGS sequence"/>
</dbReference>
<dbReference type="InterPro" id="IPR045862">
    <property type="entry name" value="Trf4-like"/>
</dbReference>
<dbReference type="PANTHER" id="PTHR23092:SF15">
    <property type="entry name" value="INACTIVE NON-CANONICAL POLY(A) RNA POLYMERASE PROTEIN TRF4-2-RELATED"/>
    <property type="match status" value="1"/>
</dbReference>
<dbReference type="SUPFAM" id="SSF81301">
    <property type="entry name" value="Nucleotidyltransferase"/>
    <property type="match status" value="1"/>
</dbReference>
<evidence type="ECO:0000256" key="1">
    <source>
        <dbReference type="ARBA" id="ARBA00008593"/>
    </source>
</evidence>
<dbReference type="GO" id="GO:0005730">
    <property type="term" value="C:nucleolus"/>
    <property type="evidence" value="ECO:0007669"/>
    <property type="project" value="TreeGrafter"/>
</dbReference>
<gene>
    <name evidence="8" type="ORF">EV356DRAFT_503155</name>
</gene>
<dbReference type="EMBL" id="ML991803">
    <property type="protein sequence ID" value="KAF2233900.1"/>
    <property type="molecule type" value="Genomic_DNA"/>
</dbReference>
<dbReference type="EC" id="2.7.7.19" evidence="2"/>
<dbReference type="InterPro" id="IPR043519">
    <property type="entry name" value="NT_sf"/>
</dbReference>
<dbReference type="GO" id="GO:0031123">
    <property type="term" value="P:RNA 3'-end processing"/>
    <property type="evidence" value="ECO:0007669"/>
    <property type="project" value="TreeGrafter"/>
</dbReference>
<dbReference type="Gene3D" id="1.10.1410.10">
    <property type="match status" value="1"/>
</dbReference>
<keyword evidence="3" id="KW-0479">Metal-binding</keyword>
<feature type="domain" description="PAP-associated" evidence="6">
    <location>
        <begin position="569"/>
        <end position="623"/>
    </location>
</feature>
<dbReference type="PANTHER" id="PTHR23092">
    <property type="entry name" value="POLY(A) RNA POLYMERASE"/>
    <property type="match status" value="1"/>
</dbReference>
<dbReference type="Gene3D" id="3.30.460.10">
    <property type="entry name" value="Beta Polymerase, domain 2"/>
    <property type="match status" value="1"/>
</dbReference>
<feature type="compositionally biased region" description="Basic and acidic residues" evidence="5">
    <location>
        <begin position="207"/>
        <end position="218"/>
    </location>
</feature>
<dbReference type="Pfam" id="PF22600">
    <property type="entry name" value="MTPAP-like_central"/>
    <property type="match status" value="1"/>
</dbReference>
<protein>
    <recommendedName>
        <fullName evidence="2">polynucleotide adenylyltransferase</fullName>
        <ecNumber evidence="2">2.7.7.19</ecNumber>
    </recommendedName>
</protein>
<feature type="region of interest" description="Disordered" evidence="5">
    <location>
        <begin position="1"/>
        <end position="285"/>
    </location>
</feature>
<evidence type="ECO:0000256" key="4">
    <source>
        <dbReference type="ARBA" id="ARBA00022842"/>
    </source>
</evidence>
<dbReference type="Pfam" id="PF03828">
    <property type="entry name" value="PAP_assoc"/>
    <property type="match status" value="1"/>
</dbReference>
<dbReference type="GO" id="GO:1990817">
    <property type="term" value="F:poly(A) RNA polymerase activity"/>
    <property type="evidence" value="ECO:0007669"/>
    <property type="project" value="UniProtKB-EC"/>
</dbReference>
<dbReference type="GO" id="GO:0010605">
    <property type="term" value="P:negative regulation of macromolecule metabolic process"/>
    <property type="evidence" value="ECO:0007669"/>
    <property type="project" value="UniProtKB-ARBA"/>
</dbReference>
<dbReference type="InterPro" id="IPR002058">
    <property type="entry name" value="PAP_assoc"/>
</dbReference>
<evidence type="ECO:0000256" key="3">
    <source>
        <dbReference type="ARBA" id="ARBA00022723"/>
    </source>
</evidence>
<evidence type="ECO:0000256" key="5">
    <source>
        <dbReference type="SAM" id="MobiDB-lite"/>
    </source>
</evidence>
<dbReference type="GO" id="GO:0043634">
    <property type="term" value="P:polyadenylation-dependent ncRNA catabolic process"/>
    <property type="evidence" value="ECO:0007669"/>
    <property type="project" value="TreeGrafter"/>
</dbReference>
<keyword evidence="4" id="KW-0460">Magnesium</keyword>
<evidence type="ECO:0000256" key="2">
    <source>
        <dbReference type="ARBA" id="ARBA00012388"/>
    </source>
</evidence>
<evidence type="ECO:0000313" key="9">
    <source>
        <dbReference type="Proteomes" id="UP000800092"/>
    </source>
</evidence>
<comment type="similarity">
    <text evidence="1">Belongs to the DNA polymerase type-B-like family.</text>
</comment>
<proteinExistence type="inferred from homology"/>
<dbReference type="SUPFAM" id="SSF81631">
    <property type="entry name" value="PAP/OAS1 substrate-binding domain"/>
    <property type="match status" value="1"/>
</dbReference>
<evidence type="ECO:0000259" key="7">
    <source>
        <dbReference type="Pfam" id="PF22600"/>
    </source>
</evidence>
<name>A0A6A6H899_VIRVR</name>
<feature type="domain" description="Poly(A) RNA polymerase mitochondrial-like central palm" evidence="7">
    <location>
        <begin position="370"/>
        <end position="510"/>
    </location>
</feature>
<feature type="compositionally biased region" description="Basic and acidic residues" evidence="5">
    <location>
        <begin position="115"/>
        <end position="130"/>
    </location>
</feature>
<accession>A0A6A6H899</accession>
<keyword evidence="9" id="KW-1185">Reference proteome</keyword>
<evidence type="ECO:0000313" key="8">
    <source>
        <dbReference type="EMBL" id="KAF2233900.1"/>
    </source>
</evidence>